<reference evidence="2 3" key="1">
    <citation type="submission" date="2013-03" db="EMBL/GenBank/DDBJ databases">
        <title>The Genome Sequence of Capronia coronata CBS 617.96.</title>
        <authorList>
            <consortium name="The Broad Institute Genomics Platform"/>
            <person name="Cuomo C."/>
            <person name="de Hoog S."/>
            <person name="Gorbushina A."/>
            <person name="Walker B."/>
            <person name="Young S.K."/>
            <person name="Zeng Q."/>
            <person name="Gargeya S."/>
            <person name="Fitzgerald M."/>
            <person name="Haas B."/>
            <person name="Abouelleil A."/>
            <person name="Allen A.W."/>
            <person name="Alvarado L."/>
            <person name="Arachchi H.M."/>
            <person name="Berlin A.M."/>
            <person name="Chapman S.B."/>
            <person name="Gainer-Dewar J."/>
            <person name="Goldberg J."/>
            <person name="Griggs A."/>
            <person name="Gujja S."/>
            <person name="Hansen M."/>
            <person name="Howarth C."/>
            <person name="Imamovic A."/>
            <person name="Ireland A."/>
            <person name="Larimer J."/>
            <person name="McCowan C."/>
            <person name="Murphy C."/>
            <person name="Pearson M."/>
            <person name="Poon T.W."/>
            <person name="Priest M."/>
            <person name="Roberts A."/>
            <person name="Saif S."/>
            <person name="Shea T."/>
            <person name="Sisk P."/>
            <person name="Sykes S."/>
            <person name="Wortman J."/>
            <person name="Nusbaum C."/>
            <person name="Birren B."/>
        </authorList>
    </citation>
    <scope>NUCLEOTIDE SEQUENCE [LARGE SCALE GENOMIC DNA]</scope>
    <source>
        <strain evidence="2 3">CBS 617.96</strain>
    </source>
</reference>
<dbReference type="OrthoDB" id="10595014at2759"/>
<organism evidence="2 3">
    <name type="scientific">Capronia coronata CBS 617.96</name>
    <dbReference type="NCBI Taxonomy" id="1182541"/>
    <lineage>
        <taxon>Eukaryota</taxon>
        <taxon>Fungi</taxon>
        <taxon>Dikarya</taxon>
        <taxon>Ascomycota</taxon>
        <taxon>Pezizomycotina</taxon>
        <taxon>Eurotiomycetes</taxon>
        <taxon>Chaetothyriomycetidae</taxon>
        <taxon>Chaetothyriales</taxon>
        <taxon>Herpotrichiellaceae</taxon>
        <taxon>Capronia</taxon>
    </lineage>
</organism>
<sequence>MDRTLTVSGCEPQARSQSWTPTIEATDSTKEMYHRTPKRHSWPKIKPTRVDDDEGTLEDVHARRRVSLCNNIMQLSLKVGKDCTDINHRLDQMETAARHHAAEALSSLTRMSAIIRHELDNLRASAQGFEIPRLSSFWIQSWKTIYDIRQRILLVNDILFQLDADNKVPQKTCEDDYHEDRLEGFRLRAFVSEVEQAVVSYARTSKALRQVNQFALKLPKCKAPSTKL</sequence>
<evidence type="ECO:0000313" key="2">
    <source>
        <dbReference type="EMBL" id="EXJ81825.1"/>
    </source>
</evidence>
<name>W9XWU0_9EURO</name>
<keyword evidence="3" id="KW-1185">Reference proteome</keyword>
<dbReference type="GeneID" id="19162745"/>
<dbReference type="HOGENOM" id="CLU_1214599_0_0_1"/>
<dbReference type="AlphaFoldDB" id="W9XWU0"/>
<accession>W9XWU0</accession>
<feature type="region of interest" description="Disordered" evidence="1">
    <location>
        <begin position="1"/>
        <end position="20"/>
    </location>
</feature>
<evidence type="ECO:0008006" key="4">
    <source>
        <dbReference type="Google" id="ProtNLM"/>
    </source>
</evidence>
<gene>
    <name evidence="2" type="ORF">A1O1_07890</name>
</gene>
<comment type="caution">
    <text evidence="2">The sequence shown here is derived from an EMBL/GenBank/DDBJ whole genome shotgun (WGS) entry which is preliminary data.</text>
</comment>
<protein>
    <recommendedName>
        <fullName evidence="4">Fungal N-terminal domain-containing protein</fullName>
    </recommendedName>
</protein>
<dbReference type="RefSeq" id="XP_007726946.1">
    <property type="nucleotide sequence ID" value="XM_007728756.1"/>
</dbReference>
<proteinExistence type="predicted"/>
<dbReference type="Proteomes" id="UP000019484">
    <property type="component" value="Unassembled WGS sequence"/>
</dbReference>
<evidence type="ECO:0000256" key="1">
    <source>
        <dbReference type="SAM" id="MobiDB-lite"/>
    </source>
</evidence>
<dbReference type="EMBL" id="AMWN01000007">
    <property type="protein sequence ID" value="EXJ81825.1"/>
    <property type="molecule type" value="Genomic_DNA"/>
</dbReference>
<evidence type="ECO:0000313" key="3">
    <source>
        <dbReference type="Proteomes" id="UP000019484"/>
    </source>
</evidence>